<comment type="caution">
    <text evidence="1">The sequence shown here is derived from an EMBL/GenBank/DDBJ whole genome shotgun (WGS) entry which is preliminary data.</text>
</comment>
<organism evidence="1 2">
    <name type="scientific">Colletotrichum orchidophilum</name>
    <dbReference type="NCBI Taxonomy" id="1209926"/>
    <lineage>
        <taxon>Eukaryota</taxon>
        <taxon>Fungi</taxon>
        <taxon>Dikarya</taxon>
        <taxon>Ascomycota</taxon>
        <taxon>Pezizomycotina</taxon>
        <taxon>Sordariomycetes</taxon>
        <taxon>Hypocreomycetidae</taxon>
        <taxon>Glomerellales</taxon>
        <taxon>Glomerellaceae</taxon>
        <taxon>Colletotrichum</taxon>
    </lineage>
</organism>
<gene>
    <name evidence="1" type="ORF">CORC01_02314</name>
</gene>
<keyword evidence="2" id="KW-1185">Reference proteome</keyword>
<name>A0A1G4BLK9_9PEZI</name>
<sequence>MSTEIVTSISAPRIAAVTPQISPPFCF</sequence>
<reference evidence="1 2" key="1">
    <citation type="submission" date="2016-09" db="EMBL/GenBank/DDBJ databases">
        <authorList>
            <person name="Capua I."/>
            <person name="De Benedictis P."/>
            <person name="Joannis T."/>
            <person name="Lombin L.H."/>
            <person name="Cattoli G."/>
        </authorList>
    </citation>
    <scope>NUCLEOTIDE SEQUENCE [LARGE SCALE GENOMIC DNA]</scope>
    <source>
        <strain evidence="1 2">IMI 309357</strain>
    </source>
</reference>
<evidence type="ECO:0000313" key="2">
    <source>
        <dbReference type="Proteomes" id="UP000176998"/>
    </source>
</evidence>
<dbReference type="EMBL" id="MJBS01000013">
    <property type="protein sequence ID" value="OHF02321.1"/>
    <property type="molecule type" value="Genomic_DNA"/>
</dbReference>
<evidence type="ECO:0000313" key="1">
    <source>
        <dbReference type="EMBL" id="OHF02321.1"/>
    </source>
</evidence>
<accession>A0A1G4BLK9</accession>
<dbReference type="Proteomes" id="UP000176998">
    <property type="component" value="Unassembled WGS sequence"/>
</dbReference>
<proteinExistence type="predicted"/>
<protein>
    <submittedName>
        <fullName evidence="1">Uncharacterized protein</fullName>
    </submittedName>
</protein>
<dbReference type="AlphaFoldDB" id="A0A1G4BLK9"/>